<evidence type="ECO:0000313" key="6">
    <source>
        <dbReference type="EMBL" id="OXM48854.1"/>
    </source>
</evidence>
<dbReference type="OrthoDB" id="4288123at2"/>
<gene>
    <name evidence="6" type="ORF">CFP75_20565</name>
</gene>
<evidence type="ECO:0000256" key="1">
    <source>
        <dbReference type="ARBA" id="ARBA00022630"/>
    </source>
</evidence>
<keyword evidence="1" id="KW-0285">Flavoprotein</keyword>
<evidence type="ECO:0000256" key="3">
    <source>
        <dbReference type="ARBA" id="ARBA00023002"/>
    </source>
</evidence>
<reference evidence="6 7" key="1">
    <citation type="submission" date="2017-07" db="EMBL/GenBank/DDBJ databases">
        <title>Amycolatopsis alba DSM 44262 Genome sequencing and assembly.</title>
        <authorList>
            <person name="Kaur N."/>
            <person name="Mayilraj S."/>
        </authorList>
    </citation>
    <scope>NUCLEOTIDE SEQUENCE [LARGE SCALE GENOMIC DNA]</scope>
    <source>
        <strain evidence="6 7">DSM 44262</strain>
    </source>
</reference>
<name>A0A229RR25_AMYAL</name>
<dbReference type="GO" id="GO:0046306">
    <property type="term" value="P:alkanesulfonate catabolic process"/>
    <property type="evidence" value="ECO:0007669"/>
    <property type="project" value="TreeGrafter"/>
</dbReference>
<dbReference type="Proteomes" id="UP000215563">
    <property type="component" value="Unassembled WGS sequence"/>
</dbReference>
<dbReference type="RefSeq" id="WP_020636075.1">
    <property type="nucleotide sequence ID" value="NZ_KB913032.1"/>
</dbReference>
<protein>
    <submittedName>
        <fullName evidence="6">LLM class F420-dependent oxidoreductase</fullName>
    </submittedName>
</protein>
<dbReference type="InterPro" id="IPR050172">
    <property type="entry name" value="SsuD_RutA_monooxygenase"/>
</dbReference>
<keyword evidence="2" id="KW-0288">FMN</keyword>
<dbReference type="InterPro" id="IPR011251">
    <property type="entry name" value="Luciferase-like_dom"/>
</dbReference>
<evidence type="ECO:0000256" key="4">
    <source>
        <dbReference type="ARBA" id="ARBA00023033"/>
    </source>
</evidence>
<dbReference type="InterPro" id="IPR036661">
    <property type="entry name" value="Luciferase-like_sf"/>
</dbReference>
<dbReference type="AlphaFoldDB" id="A0A229RR25"/>
<evidence type="ECO:0000259" key="5">
    <source>
        <dbReference type="Pfam" id="PF00296"/>
    </source>
</evidence>
<keyword evidence="7" id="KW-1185">Reference proteome</keyword>
<proteinExistence type="predicted"/>
<sequence>MVNPQATDPGKRPFRFGVGLKQGGSKREWVDKCRKAEELGYDVLGVADHLGRPAPFPSLVLAAETTQRCRLATFVLNAGFYQPALLVRDITTTDELTDGRLELGLGTGYDRRDFDRAGLVFPTPRARVDHLARTVEEIRRHFPRPVDDQKQRTGPPLWIPGRGDRLLALAAREADIVGFTGFAPGNDGDIAYLTDREGVAERVAYVKKSLGTRLSRVELNIYVWRVVVTDHREREAERLAPLRTLSAERMLDVPTVLIGTARQIIDQLIEYRELFGFSYITVEEFNLDALAPVIELARGQ</sequence>
<comment type="caution">
    <text evidence="6">The sequence shown here is derived from an EMBL/GenBank/DDBJ whole genome shotgun (WGS) entry which is preliminary data.</text>
</comment>
<keyword evidence="3" id="KW-0560">Oxidoreductase</keyword>
<accession>A0A229RR25</accession>
<organism evidence="6 7">
    <name type="scientific">Amycolatopsis alba DSM 44262</name>
    <dbReference type="NCBI Taxonomy" id="1125972"/>
    <lineage>
        <taxon>Bacteria</taxon>
        <taxon>Bacillati</taxon>
        <taxon>Actinomycetota</taxon>
        <taxon>Actinomycetes</taxon>
        <taxon>Pseudonocardiales</taxon>
        <taxon>Pseudonocardiaceae</taxon>
        <taxon>Amycolatopsis</taxon>
    </lineage>
</organism>
<dbReference type="NCBIfam" id="TIGR03621">
    <property type="entry name" value="F420_MSMEG_2516"/>
    <property type="match status" value="1"/>
</dbReference>
<dbReference type="GO" id="GO:0008726">
    <property type="term" value="F:alkanesulfonate monooxygenase activity"/>
    <property type="evidence" value="ECO:0007669"/>
    <property type="project" value="TreeGrafter"/>
</dbReference>
<dbReference type="Pfam" id="PF00296">
    <property type="entry name" value="Bac_luciferase"/>
    <property type="match status" value="1"/>
</dbReference>
<dbReference type="Gene3D" id="3.20.20.30">
    <property type="entry name" value="Luciferase-like domain"/>
    <property type="match status" value="1"/>
</dbReference>
<evidence type="ECO:0000313" key="7">
    <source>
        <dbReference type="Proteomes" id="UP000215563"/>
    </source>
</evidence>
<dbReference type="InterPro" id="IPR019923">
    <property type="entry name" value="Lucif-like_OxRdtase_MSMEG_2516"/>
</dbReference>
<dbReference type="PANTHER" id="PTHR42847">
    <property type="entry name" value="ALKANESULFONATE MONOOXYGENASE"/>
    <property type="match status" value="1"/>
</dbReference>
<dbReference type="PANTHER" id="PTHR42847:SF4">
    <property type="entry name" value="ALKANESULFONATE MONOOXYGENASE-RELATED"/>
    <property type="match status" value="1"/>
</dbReference>
<feature type="domain" description="Luciferase-like" evidence="5">
    <location>
        <begin position="13"/>
        <end position="246"/>
    </location>
</feature>
<dbReference type="SUPFAM" id="SSF51679">
    <property type="entry name" value="Bacterial luciferase-like"/>
    <property type="match status" value="1"/>
</dbReference>
<keyword evidence="4" id="KW-0503">Monooxygenase</keyword>
<dbReference type="EMBL" id="NMQU01000057">
    <property type="protein sequence ID" value="OXM48854.1"/>
    <property type="molecule type" value="Genomic_DNA"/>
</dbReference>
<evidence type="ECO:0000256" key="2">
    <source>
        <dbReference type="ARBA" id="ARBA00022643"/>
    </source>
</evidence>